<organism evidence="1 2">
    <name type="scientific">Paraburkholderia unamae</name>
    <dbReference type="NCBI Taxonomy" id="219649"/>
    <lineage>
        <taxon>Bacteria</taxon>
        <taxon>Pseudomonadati</taxon>
        <taxon>Pseudomonadota</taxon>
        <taxon>Betaproteobacteria</taxon>
        <taxon>Burkholderiales</taxon>
        <taxon>Burkholderiaceae</taxon>
        <taxon>Paraburkholderia</taxon>
    </lineage>
</organism>
<comment type="caution">
    <text evidence="1">The sequence shown here is derived from an EMBL/GenBank/DDBJ whole genome shotgun (WGS) entry which is preliminary data.</text>
</comment>
<gene>
    <name evidence="1" type="ORF">VSR83_12195</name>
</gene>
<dbReference type="EMBL" id="JAYMRU010000007">
    <property type="protein sequence ID" value="MEM5400843.1"/>
    <property type="molecule type" value="Genomic_DNA"/>
</dbReference>
<proteinExistence type="predicted"/>
<evidence type="ECO:0000313" key="2">
    <source>
        <dbReference type="Proteomes" id="UP001392318"/>
    </source>
</evidence>
<evidence type="ECO:0000313" key="1">
    <source>
        <dbReference type="EMBL" id="MEM5400843.1"/>
    </source>
</evidence>
<name>A0ACC6RGW6_9BURK</name>
<accession>A0ACC6RGW6</accession>
<reference evidence="1" key="1">
    <citation type="submission" date="2024-01" db="EMBL/GenBank/DDBJ databases">
        <title>The diversity of rhizobia nodulating Mimosa spp. in eleven states of Brazil covering several biomes is determined by host plant, location, and edaphic factors.</title>
        <authorList>
            <person name="Rouws L."/>
            <person name="Barauna A."/>
            <person name="Beukes C."/>
            <person name="De Faria S.M."/>
            <person name="Gross E."/>
            <person name="Dos Reis Junior F.B."/>
            <person name="Simon M."/>
            <person name="Maluk M."/>
            <person name="Odee D.W."/>
            <person name="Kenicer G."/>
            <person name="Young J.P.W."/>
            <person name="Reis V.M."/>
            <person name="Zilli J."/>
            <person name="James E.K."/>
        </authorList>
    </citation>
    <scope>NUCLEOTIDE SEQUENCE</scope>
    <source>
        <strain evidence="1">JPY452</strain>
    </source>
</reference>
<dbReference type="Proteomes" id="UP001392318">
    <property type="component" value="Unassembled WGS sequence"/>
</dbReference>
<sequence length="45" mass="5300">MEPLQRKQFYLPPVLLRRLEQAAQARGVSLSEYIRLALHEHLEAK</sequence>
<keyword evidence="2" id="KW-1185">Reference proteome</keyword>
<protein>
    <submittedName>
        <fullName evidence="1">CopG family transcriptional regulator</fullName>
    </submittedName>
</protein>